<gene>
    <name evidence="2" type="ORF">C8C78_1358</name>
</gene>
<dbReference type="InterPro" id="IPR055259">
    <property type="entry name" value="YkvP/CgeB_Glyco_trans-like"/>
</dbReference>
<dbReference type="AlphaFoldDB" id="A0A318E461"/>
<dbReference type="Pfam" id="PF13524">
    <property type="entry name" value="Glyco_trans_1_2"/>
    <property type="match status" value="1"/>
</dbReference>
<proteinExistence type="predicted"/>
<keyword evidence="2" id="KW-0808">Transferase</keyword>
<organism evidence="2 3">
    <name type="scientific">Halanaerobium congolense</name>
    <dbReference type="NCBI Taxonomy" id="54121"/>
    <lineage>
        <taxon>Bacteria</taxon>
        <taxon>Bacillati</taxon>
        <taxon>Bacillota</taxon>
        <taxon>Clostridia</taxon>
        <taxon>Halanaerobiales</taxon>
        <taxon>Halanaerobiaceae</taxon>
        <taxon>Halanaerobium</taxon>
    </lineage>
</organism>
<evidence type="ECO:0000313" key="3">
    <source>
        <dbReference type="Proteomes" id="UP000247389"/>
    </source>
</evidence>
<dbReference type="Proteomes" id="UP000247389">
    <property type="component" value="Unassembled WGS sequence"/>
</dbReference>
<evidence type="ECO:0000259" key="1">
    <source>
        <dbReference type="Pfam" id="PF13524"/>
    </source>
</evidence>
<comment type="caution">
    <text evidence="2">The sequence shown here is derived from an EMBL/GenBank/DDBJ whole genome shotgun (WGS) entry which is preliminary data.</text>
</comment>
<reference evidence="2 3" key="1">
    <citation type="submission" date="2018-04" db="EMBL/GenBank/DDBJ databases">
        <title>Subsurface microbial communities from deep shales in Ohio and West Virginia, USA.</title>
        <authorList>
            <person name="Wrighton K."/>
        </authorList>
    </citation>
    <scope>NUCLEOTIDE SEQUENCE [LARGE SCALE GENOMIC DNA]</scope>
    <source>
        <strain evidence="2 3">MSL28</strain>
    </source>
</reference>
<evidence type="ECO:0000313" key="2">
    <source>
        <dbReference type="EMBL" id="PXV62290.1"/>
    </source>
</evidence>
<name>A0A318E461_9FIRM</name>
<dbReference type="RefSeq" id="WP_110301220.1">
    <property type="nucleotide sequence ID" value="NZ_QICM01000035.1"/>
</dbReference>
<feature type="domain" description="Spore protein YkvP/CgeB glycosyl transferase-like" evidence="1">
    <location>
        <begin position="241"/>
        <end position="361"/>
    </location>
</feature>
<protein>
    <submittedName>
        <fullName evidence="2">Glycosyl transferase family 1</fullName>
    </submittedName>
</protein>
<accession>A0A318E461</accession>
<dbReference type="EMBL" id="QICM01000035">
    <property type="protein sequence ID" value="PXV62290.1"/>
    <property type="molecule type" value="Genomic_DNA"/>
</dbReference>
<sequence length="369" mass="43787">MEILYYFENKETYMDMWQQVHIFDELGKHNCNIKVFSPVGYNNMYEANEELLKYIRVNDIDLFMTPYGEEKLYIDTLKQIKKKSIPTLLICFDNLLIPYRHKSISKYFDLVWLTSKETKNKFEQWGANIIVQPYAANPYFFKPNYKDKINKVAFVGTPYGSRVNMVNKLVNNRINTTLFTKIDSKPEKNLLRKISSKLIYNLESIYNLLKFDIGRRIILGALKQNLLSSRKLELNSDYLEIKSQVEFSNLSKIYSNFALSLSSTSARNTGILKNPVNVINLRTFEIPMCGGLQFCRYFEEISDYFEEDKEIVFYRNKEELVEKAKFYLDESNSNQRKKIKLAARKRALNEHTWYHRFKEIFDFFGINKC</sequence>
<dbReference type="GO" id="GO:0016740">
    <property type="term" value="F:transferase activity"/>
    <property type="evidence" value="ECO:0007669"/>
    <property type="project" value="UniProtKB-KW"/>
</dbReference>
<dbReference type="SUPFAM" id="SSF53756">
    <property type="entry name" value="UDP-Glycosyltransferase/glycogen phosphorylase"/>
    <property type="match status" value="1"/>
</dbReference>